<gene>
    <name evidence="2" type="ORF">JOC58_003343</name>
</gene>
<sequence>METFHCVNHPDRAAVYQCRQCGKALCEECYDPATLGCRDGMHAVTPRVNNTFQTIQPPPPPKQDSGGMIAWKIIVSILAVIGGATVLFLAICGAMIFSY</sequence>
<organism evidence="2 3">
    <name type="scientific">Paenibacillus hunanensis</name>
    <dbReference type="NCBI Taxonomy" id="539262"/>
    <lineage>
        <taxon>Bacteria</taxon>
        <taxon>Bacillati</taxon>
        <taxon>Bacillota</taxon>
        <taxon>Bacilli</taxon>
        <taxon>Bacillales</taxon>
        <taxon>Paenibacillaceae</taxon>
        <taxon>Paenibacillus</taxon>
    </lineage>
</organism>
<protein>
    <recommendedName>
        <fullName evidence="4">B box-type domain-containing protein</fullName>
    </recommendedName>
</protein>
<comment type="caution">
    <text evidence="2">The sequence shown here is derived from an EMBL/GenBank/DDBJ whole genome shotgun (WGS) entry which is preliminary data.</text>
</comment>
<dbReference type="RefSeq" id="WP_188777565.1">
    <property type="nucleotide sequence ID" value="NZ_BMMB01000010.1"/>
</dbReference>
<keyword evidence="3" id="KW-1185">Reference proteome</keyword>
<evidence type="ECO:0000313" key="3">
    <source>
        <dbReference type="Proteomes" id="UP001185028"/>
    </source>
</evidence>
<reference evidence="2 3" key="1">
    <citation type="submission" date="2023-07" db="EMBL/GenBank/DDBJ databases">
        <title>Genomic Encyclopedia of Type Strains, Phase IV (KMG-IV): sequencing the most valuable type-strain genomes for metagenomic binning, comparative biology and taxonomic classification.</title>
        <authorList>
            <person name="Goeker M."/>
        </authorList>
    </citation>
    <scope>NUCLEOTIDE SEQUENCE [LARGE SCALE GENOMIC DNA]</scope>
    <source>
        <strain evidence="2 3">DSM 22170</strain>
    </source>
</reference>
<name>A0ABU1J1P4_9BACL</name>
<evidence type="ECO:0000313" key="2">
    <source>
        <dbReference type="EMBL" id="MDR6245430.1"/>
    </source>
</evidence>
<evidence type="ECO:0008006" key="4">
    <source>
        <dbReference type="Google" id="ProtNLM"/>
    </source>
</evidence>
<evidence type="ECO:0000256" key="1">
    <source>
        <dbReference type="SAM" id="Phobius"/>
    </source>
</evidence>
<feature type="transmembrane region" description="Helical" evidence="1">
    <location>
        <begin position="69"/>
        <end position="97"/>
    </location>
</feature>
<keyword evidence="1" id="KW-1133">Transmembrane helix</keyword>
<dbReference type="Proteomes" id="UP001185028">
    <property type="component" value="Unassembled WGS sequence"/>
</dbReference>
<keyword evidence="1" id="KW-0472">Membrane</keyword>
<keyword evidence="1" id="KW-0812">Transmembrane</keyword>
<dbReference type="EMBL" id="JAVDQH010000014">
    <property type="protein sequence ID" value="MDR6245430.1"/>
    <property type="molecule type" value="Genomic_DNA"/>
</dbReference>
<proteinExistence type="predicted"/>
<accession>A0ABU1J1P4</accession>